<feature type="region of interest" description="Disordered" evidence="1">
    <location>
        <begin position="1"/>
        <end position="74"/>
    </location>
</feature>
<dbReference type="GO" id="GO:0007031">
    <property type="term" value="P:peroxisome organization"/>
    <property type="evidence" value="ECO:0007669"/>
    <property type="project" value="UniProtKB-ARBA"/>
</dbReference>
<evidence type="ECO:0000313" key="3">
    <source>
        <dbReference type="EMBL" id="KAG7099210.1"/>
    </source>
</evidence>
<dbReference type="GO" id="GO:0005778">
    <property type="term" value="C:peroxisomal membrane"/>
    <property type="evidence" value="ECO:0007669"/>
    <property type="project" value="UniProtKB-ARBA"/>
</dbReference>
<feature type="compositionally biased region" description="Pro residues" evidence="1">
    <location>
        <begin position="1"/>
        <end position="10"/>
    </location>
</feature>
<sequence>MASPVPPPPLSSVDPSTSEVVNKRLSPPHRFPISFSTPNLRGGISNNKSKLKRPPKLSSQSTSEPENTTSLSDPLDINLNIQAVQDDEDDRYEWAVLYENQRGITLFSTSYYSSNSLLPSDPPPFTVPTLSQKRSHQPVVSLTEYPLPDGNWRWVSKSWMIDMRTDSGEVQHDGFEYNWVFRRHHWRAQVGSLSSGGYVRRRRWVRLMMRPGTKTKQGEEIADSIASPGGTPASPSLTTSWIERHRRQSMPPSVLSPSVFTTSSQEEYVELWQGNLEEDWKMCRCLLRMAGRDGAKLDLWQRWLGLLEENDPNLRPGNSPSTLPTPPIEYLKAILHAHAAEILESLVFPESRARFIQFLERARVYGELQQGLTPNWSRVGNAGVAFWSLNSEMASDKGLSGIEI</sequence>
<comment type="caution">
    <text evidence="3">The sequence shown here is derived from an EMBL/GenBank/DDBJ whole genome shotgun (WGS) entry which is preliminary data.</text>
</comment>
<gene>
    <name evidence="3" type="ORF">E1B28_001077</name>
</gene>
<dbReference type="RefSeq" id="XP_043015680.1">
    <property type="nucleotide sequence ID" value="XM_043146975.1"/>
</dbReference>
<organism evidence="3 4">
    <name type="scientific">Marasmius oreades</name>
    <name type="common">fairy-ring Marasmius</name>
    <dbReference type="NCBI Taxonomy" id="181124"/>
    <lineage>
        <taxon>Eukaryota</taxon>
        <taxon>Fungi</taxon>
        <taxon>Dikarya</taxon>
        <taxon>Basidiomycota</taxon>
        <taxon>Agaricomycotina</taxon>
        <taxon>Agaricomycetes</taxon>
        <taxon>Agaricomycetidae</taxon>
        <taxon>Agaricales</taxon>
        <taxon>Marasmiineae</taxon>
        <taxon>Marasmiaceae</taxon>
        <taxon>Marasmius</taxon>
    </lineage>
</organism>
<dbReference type="GeneID" id="66070153"/>
<evidence type="ECO:0000313" key="4">
    <source>
        <dbReference type="Proteomes" id="UP001049176"/>
    </source>
</evidence>
<feature type="domain" description="TECPR1-like DysF" evidence="2">
    <location>
        <begin position="80"/>
        <end position="206"/>
    </location>
</feature>
<dbReference type="Proteomes" id="UP001049176">
    <property type="component" value="Chromosome 1"/>
</dbReference>
<dbReference type="AlphaFoldDB" id="A0A9P8AFA3"/>
<protein>
    <recommendedName>
        <fullName evidence="2">TECPR1-like DysF domain-containing protein</fullName>
    </recommendedName>
</protein>
<dbReference type="Pfam" id="PF06398">
    <property type="entry name" value="Pex24p"/>
    <property type="match status" value="1"/>
</dbReference>
<dbReference type="InterPro" id="IPR010482">
    <property type="entry name" value="TECPR1-like_DysF"/>
</dbReference>
<dbReference type="EMBL" id="CM032181">
    <property type="protein sequence ID" value="KAG7099210.1"/>
    <property type="molecule type" value="Genomic_DNA"/>
</dbReference>
<dbReference type="KEGG" id="more:E1B28_001077"/>
<dbReference type="OrthoDB" id="72441at2759"/>
<name>A0A9P8AFA3_9AGAR</name>
<feature type="compositionally biased region" description="Polar residues" evidence="1">
    <location>
        <begin position="60"/>
        <end position="72"/>
    </location>
</feature>
<keyword evidence="4" id="KW-1185">Reference proteome</keyword>
<accession>A0A9P8AFA3</accession>
<reference evidence="3" key="1">
    <citation type="journal article" date="2021" name="Genome Biol. Evol.">
        <title>The assembled and annotated genome of the fairy-ring fungus Marasmius oreades.</title>
        <authorList>
            <person name="Hiltunen M."/>
            <person name="Ament-Velasquez S.L."/>
            <person name="Johannesson H."/>
        </authorList>
    </citation>
    <scope>NUCLEOTIDE SEQUENCE</scope>
    <source>
        <strain evidence="3">03SP1</strain>
    </source>
</reference>
<evidence type="ECO:0000259" key="2">
    <source>
        <dbReference type="Pfam" id="PF06398"/>
    </source>
</evidence>
<proteinExistence type="predicted"/>
<feature type="region of interest" description="Disordered" evidence="1">
    <location>
        <begin position="215"/>
        <end position="237"/>
    </location>
</feature>
<evidence type="ECO:0000256" key="1">
    <source>
        <dbReference type="SAM" id="MobiDB-lite"/>
    </source>
</evidence>